<dbReference type="AlphaFoldDB" id="A0A8J1IQH5"/>
<sequence>MALGVFSFISNIWYKIVRFCYTFVGAIGNSWKDEGEKQQEEEKIKQVTHRRVEKNEDTVDTGIEDNFRKALERVSEAIYTLCISPWHNPPEEMKDQLLFKELNNAIQNIYVKAQKKTHHIEGYAIIIATVNILTDHLKSFRKKRRNYREMMRKEELDIIRHHTKALLCCFLPDSFSESKHITVFLNEIVAVNVLEPAISTMADPNFINQQIITFLEADVNWTHNQKNETSDIPDCQQLQYIPQKGIKKTKLNKVKGVLKRLFKKPHSFGNDTCGMYRAWNIAEDSGTSEIGIDTIDYPVGIEKSDNLCSKWKEENWIARVSMVNISIYCISVLKRDDMQTEVWNVKRSIEDFIRVHSILSMNHPNEVPASFISAESWKSNKQFISDFVDKLVELTKEYNDSEAAFFLSPFNYTEEEEKQLFHDIFIDQVATEEELQDSPLDSSSTESLDCDSSETDCCHFKILSLRKRKKDKKSSCKDSDENNEVSECNSEDMLAYIKEASKSTGPVNRQSYSLSQPGQQDNAVRLARYSHIKQVTAGNLAAERKKSLQKELINSLCRLADEMLAGGHNIFTFLNSCGTPAVAEVYVETNEHISTVQSVQTISKI</sequence>
<dbReference type="RefSeq" id="XP_031747849.1">
    <property type="nucleotide sequence ID" value="XM_031891989.1"/>
</dbReference>
<dbReference type="Proteomes" id="UP000008143">
    <property type="component" value="Chromosome 8"/>
</dbReference>
<accession>A0A8J1IQH5</accession>
<evidence type="ECO:0000313" key="2">
    <source>
        <dbReference type="Proteomes" id="UP000008143"/>
    </source>
</evidence>
<evidence type="ECO:0000313" key="4">
    <source>
        <dbReference type="Xenbase" id="XB-GENE-29081015"/>
    </source>
</evidence>
<dbReference type="Xenbase" id="XB-GENE-29081015">
    <property type="gene designation" value="snx34"/>
</dbReference>
<dbReference type="PANTHER" id="PTHR22775:SF49">
    <property type="match status" value="1"/>
</dbReference>
<keyword evidence="2" id="KW-1185">Reference proteome</keyword>
<dbReference type="AGR" id="Xenbase:XB-GENE-29081015"/>
<dbReference type="InterPro" id="IPR003114">
    <property type="entry name" value="Phox_assoc"/>
</dbReference>
<evidence type="ECO:0000259" key="1">
    <source>
        <dbReference type="PROSITE" id="PS51207"/>
    </source>
</evidence>
<dbReference type="Pfam" id="PF02194">
    <property type="entry name" value="PXA"/>
    <property type="match status" value="1"/>
</dbReference>
<dbReference type="PROSITE" id="PS51207">
    <property type="entry name" value="PXA"/>
    <property type="match status" value="1"/>
</dbReference>
<dbReference type="PANTHER" id="PTHR22775">
    <property type="entry name" value="SORTING NEXIN"/>
    <property type="match status" value="1"/>
</dbReference>
<evidence type="ECO:0000313" key="3">
    <source>
        <dbReference type="RefSeq" id="XP_031747849.1"/>
    </source>
</evidence>
<name>A0A8J1IQH5_XENTR</name>
<organism evidence="2 3">
    <name type="scientific">Xenopus tropicalis</name>
    <name type="common">Western clawed frog</name>
    <name type="synonym">Silurana tropicalis</name>
    <dbReference type="NCBI Taxonomy" id="8364"/>
    <lineage>
        <taxon>Eukaryota</taxon>
        <taxon>Metazoa</taxon>
        <taxon>Chordata</taxon>
        <taxon>Craniata</taxon>
        <taxon>Vertebrata</taxon>
        <taxon>Euteleostomi</taxon>
        <taxon>Amphibia</taxon>
        <taxon>Batrachia</taxon>
        <taxon>Anura</taxon>
        <taxon>Pipoidea</taxon>
        <taxon>Pipidae</taxon>
        <taxon>Xenopodinae</taxon>
        <taxon>Xenopus</taxon>
        <taxon>Silurana</taxon>
    </lineage>
</organism>
<gene>
    <name evidence="4" type="primary">snx34</name>
    <name evidence="3" type="synonym">LOC100492077</name>
</gene>
<proteinExistence type="predicted"/>
<protein>
    <submittedName>
        <fullName evidence="3">Uncharacterized protein LOC100492077 isoform X2</fullName>
    </submittedName>
</protein>
<feature type="domain" description="PXA" evidence="1">
    <location>
        <begin position="1"/>
        <end position="220"/>
    </location>
</feature>
<reference evidence="3" key="1">
    <citation type="submission" date="2025-08" db="UniProtKB">
        <authorList>
            <consortium name="RefSeq"/>
        </authorList>
    </citation>
    <scope>IDENTIFICATION</scope>
    <source>
        <strain evidence="3">Nigerian</strain>
        <tissue evidence="3">Liver and blood</tissue>
    </source>
</reference>